<dbReference type="PANTHER" id="PTHR23325:SF1">
    <property type="entry name" value="SERUM RESPONSE FACTOR-BINDING PROTEIN 1"/>
    <property type="match status" value="1"/>
</dbReference>
<evidence type="ECO:0000259" key="3">
    <source>
        <dbReference type="Pfam" id="PF09073"/>
    </source>
</evidence>
<sequence length="429" mass="47871">MSKRKREDDTENGEPGIQDRALRIQTSRLKTKLDQGFKSLHSALKLARGFERQKLGRRQKNANNEPHTLLRLREEVIVLKQLPLDQTARNYLMKQLVKTKRIKEHPIFSSAYGSGPVFVPAKSSAEANVIGRLFNSAPVKQVMPTIMATIFSVLRIPQVASRNSVRKDALMDGMNKEGLDSNGDEFNGFSRDDPADKVVENPKQPPASDFEEDELLDNPARDRLASSESESDDEDSGQGSHSRLAGQDLSISPSPSEASDRQEISGIKSLEKTAPRTVFLPSLSLGGYYSGSESEDIDTNKYRGSAQPKVRKNRRGQRARQKLAEMKYGENAKHLEKKKDQNVKSAEWDSRRGAISGRDHTKGRFRKGPPNRGLPNGSTSNPTRPSRTTPKQNARDDPGSLHPSWEAAKKRKTQDQSQAKFAGKRITFD</sequence>
<dbReference type="GO" id="GO:0005634">
    <property type="term" value="C:nucleus"/>
    <property type="evidence" value="ECO:0007669"/>
    <property type="project" value="TreeGrafter"/>
</dbReference>
<dbReference type="STRING" id="1442369.A0A0D2FNS5"/>
<dbReference type="GO" id="GO:0030686">
    <property type="term" value="C:90S preribosome"/>
    <property type="evidence" value="ECO:0007669"/>
    <property type="project" value="TreeGrafter"/>
</dbReference>
<feature type="compositionally biased region" description="Low complexity" evidence="2">
    <location>
        <begin position="282"/>
        <end position="292"/>
    </location>
</feature>
<dbReference type="GeneID" id="25295361"/>
<protein>
    <recommendedName>
        <fullName evidence="3">Bud22 domain-containing protein</fullName>
    </recommendedName>
</protein>
<dbReference type="InterPro" id="IPR015158">
    <property type="entry name" value="Bud22_dom"/>
</dbReference>
<gene>
    <name evidence="4" type="ORF">Z518_07290</name>
</gene>
<accession>A0A0D2FNS5</accession>
<proteinExistence type="predicted"/>
<feature type="region of interest" description="Disordered" evidence="2">
    <location>
        <begin position="1"/>
        <end position="22"/>
    </location>
</feature>
<keyword evidence="5" id="KW-1185">Reference proteome</keyword>
<feature type="compositionally biased region" description="Basic and acidic residues" evidence="2">
    <location>
        <begin position="190"/>
        <end position="200"/>
    </location>
</feature>
<feature type="compositionally biased region" description="Basic and acidic residues" evidence="2">
    <location>
        <begin position="322"/>
        <end position="362"/>
    </location>
</feature>
<dbReference type="VEuPathDB" id="FungiDB:Z518_07290"/>
<feature type="compositionally biased region" description="Low complexity" evidence="2">
    <location>
        <begin position="378"/>
        <end position="390"/>
    </location>
</feature>
<feature type="compositionally biased region" description="Basic and acidic residues" evidence="2">
    <location>
        <begin position="258"/>
        <end position="274"/>
    </location>
</feature>
<name>A0A0D2FNS5_9EURO</name>
<dbReference type="Proteomes" id="UP000053617">
    <property type="component" value="Unassembled WGS sequence"/>
</dbReference>
<evidence type="ECO:0000256" key="1">
    <source>
        <dbReference type="ARBA" id="ARBA00023054"/>
    </source>
</evidence>
<evidence type="ECO:0000313" key="4">
    <source>
        <dbReference type="EMBL" id="KIX03737.1"/>
    </source>
</evidence>
<feature type="domain" description="Bud22" evidence="3">
    <location>
        <begin position="34"/>
        <end position="429"/>
    </location>
</feature>
<dbReference type="GO" id="GO:0030490">
    <property type="term" value="P:maturation of SSU-rRNA"/>
    <property type="evidence" value="ECO:0007669"/>
    <property type="project" value="TreeGrafter"/>
</dbReference>
<dbReference type="OrthoDB" id="3364872at2759"/>
<dbReference type="EMBL" id="KN847479">
    <property type="protein sequence ID" value="KIX03737.1"/>
    <property type="molecule type" value="Genomic_DNA"/>
</dbReference>
<organism evidence="4 5">
    <name type="scientific">Rhinocladiella mackenziei CBS 650.93</name>
    <dbReference type="NCBI Taxonomy" id="1442369"/>
    <lineage>
        <taxon>Eukaryota</taxon>
        <taxon>Fungi</taxon>
        <taxon>Dikarya</taxon>
        <taxon>Ascomycota</taxon>
        <taxon>Pezizomycotina</taxon>
        <taxon>Eurotiomycetes</taxon>
        <taxon>Chaetothyriomycetidae</taxon>
        <taxon>Chaetothyriales</taxon>
        <taxon>Herpotrichiellaceae</taxon>
        <taxon>Rhinocladiella</taxon>
    </lineage>
</organism>
<dbReference type="AlphaFoldDB" id="A0A0D2FNS5"/>
<dbReference type="InterPro" id="IPR037393">
    <property type="entry name" value="Bud22/SRFB1"/>
</dbReference>
<feature type="compositionally biased region" description="Basic residues" evidence="2">
    <location>
        <begin position="309"/>
        <end position="321"/>
    </location>
</feature>
<dbReference type="Pfam" id="PF09073">
    <property type="entry name" value="BUD22"/>
    <property type="match status" value="1"/>
</dbReference>
<dbReference type="RefSeq" id="XP_013270873.1">
    <property type="nucleotide sequence ID" value="XM_013415419.1"/>
</dbReference>
<evidence type="ECO:0000256" key="2">
    <source>
        <dbReference type="SAM" id="MobiDB-lite"/>
    </source>
</evidence>
<keyword evidence="1" id="KW-0175">Coiled coil</keyword>
<evidence type="ECO:0000313" key="5">
    <source>
        <dbReference type="Proteomes" id="UP000053617"/>
    </source>
</evidence>
<reference evidence="4 5" key="1">
    <citation type="submission" date="2015-01" db="EMBL/GenBank/DDBJ databases">
        <title>The Genome Sequence of Rhinocladiella mackenzie CBS 650.93.</title>
        <authorList>
            <consortium name="The Broad Institute Genomics Platform"/>
            <person name="Cuomo C."/>
            <person name="de Hoog S."/>
            <person name="Gorbushina A."/>
            <person name="Stielow B."/>
            <person name="Teixiera M."/>
            <person name="Abouelleil A."/>
            <person name="Chapman S.B."/>
            <person name="Priest M."/>
            <person name="Young S.K."/>
            <person name="Wortman J."/>
            <person name="Nusbaum C."/>
            <person name="Birren B."/>
        </authorList>
    </citation>
    <scope>NUCLEOTIDE SEQUENCE [LARGE SCALE GENOMIC DNA]</scope>
    <source>
        <strain evidence="4 5">CBS 650.93</strain>
    </source>
</reference>
<dbReference type="PANTHER" id="PTHR23325">
    <property type="entry name" value="SERUM RESPONSE FACTOR-BINDING"/>
    <property type="match status" value="1"/>
</dbReference>
<dbReference type="HOGENOM" id="CLU_029647_0_0_1"/>
<feature type="region of interest" description="Disordered" evidence="2">
    <location>
        <begin position="173"/>
        <end position="429"/>
    </location>
</feature>